<feature type="transmembrane region" description="Helical" evidence="1">
    <location>
        <begin position="151"/>
        <end position="174"/>
    </location>
</feature>
<keyword evidence="1" id="KW-0472">Membrane</keyword>
<feature type="transmembrane region" description="Helical" evidence="1">
    <location>
        <begin position="85"/>
        <end position="108"/>
    </location>
</feature>
<protein>
    <submittedName>
        <fullName evidence="3">Uncharacterized protein LOC111132869</fullName>
    </submittedName>
</protein>
<keyword evidence="2" id="KW-1185">Reference proteome</keyword>
<evidence type="ECO:0000256" key="1">
    <source>
        <dbReference type="SAM" id="Phobius"/>
    </source>
</evidence>
<proteinExistence type="predicted"/>
<evidence type="ECO:0000313" key="2">
    <source>
        <dbReference type="Proteomes" id="UP000694844"/>
    </source>
</evidence>
<keyword evidence="1" id="KW-0812">Transmembrane</keyword>
<feature type="transmembrane region" description="Helical" evidence="1">
    <location>
        <begin position="7"/>
        <end position="31"/>
    </location>
</feature>
<organism evidence="2 3">
    <name type="scientific">Crassostrea virginica</name>
    <name type="common">Eastern oyster</name>
    <dbReference type="NCBI Taxonomy" id="6565"/>
    <lineage>
        <taxon>Eukaryota</taxon>
        <taxon>Metazoa</taxon>
        <taxon>Spiralia</taxon>
        <taxon>Lophotrochozoa</taxon>
        <taxon>Mollusca</taxon>
        <taxon>Bivalvia</taxon>
        <taxon>Autobranchia</taxon>
        <taxon>Pteriomorphia</taxon>
        <taxon>Ostreida</taxon>
        <taxon>Ostreoidea</taxon>
        <taxon>Ostreidae</taxon>
        <taxon>Crassostrea</taxon>
    </lineage>
</organism>
<dbReference type="OrthoDB" id="6142059at2759"/>
<dbReference type="KEGG" id="cvn:111132869"/>
<dbReference type="Proteomes" id="UP000694844">
    <property type="component" value="Chromosome 5"/>
</dbReference>
<dbReference type="GeneID" id="111132869"/>
<dbReference type="Gene3D" id="1.20.140.150">
    <property type="match status" value="1"/>
</dbReference>
<gene>
    <name evidence="3" type="primary">LOC111132869</name>
</gene>
<evidence type="ECO:0000313" key="3">
    <source>
        <dbReference type="RefSeq" id="XP_022336490.1"/>
    </source>
</evidence>
<keyword evidence="1" id="KW-1133">Transmembrane helix</keyword>
<sequence length="191" mass="20987">MFSRGVTVVLAIGYVFGTLLQIAGFATPAWVVSEYNGEIYESNGLWYSVSCRSGMGCETKTYQQIYEEYNTSNKEMVFVDQLVDVVIAGLSVAAAIAVCILLLVNVCIKHQRPVLSLVAILLTFVSASLIWTIIASALVPVLTEDTKTYRFPYSLFLSGLGSIFTVVLAFIYLVRLIKVMSALSPSYQPLK</sequence>
<dbReference type="AlphaFoldDB" id="A0A8B8E8M3"/>
<accession>A0A8B8E8M3</accession>
<dbReference type="RefSeq" id="XP_022336490.1">
    <property type="nucleotide sequence ID" value="XM_022480782.1"/>
</dbReference>
<reference evidence="3" key="1">
    <citation type="submission" date="2025-08" db="UniProtKB">
        <authorList>
            <consortium name="RefSeq"/>
        </authorList>
    </citation>
    <scope>IDENTIFICATION</scope>
    <source>
        <tissue evidence="3">Whole sample</tissue>
    </source>
</reference>
<name>A0A8B8E8M3_CRAVI</name>
<feature type="transmembrane region" description="Helical" evidence="1">
    <location>
        <begin position="115"/>
        <end position="139"/>
    </location>
</feature>